<protein>
    <submittedName>
        <fullName evidence="2">Uncharacterized protein</fullName>
    </submittedName>
</protein>
<name>A0AAW5MKN6_AERVE</name>
<evidence type="ECO:0000256" key="1">
    <source>
        <dbReference type="SAM" id="SignalP"/>
    </source>
</evidence>
<feature type="chain" id="PRO_5043655490" evidence="1">
    <location>
        <begin position="20"/>
        <end position="64"/>
    </location>
</feature>
<evidence type="ECO:0000313" key="3">
    <source>
        <dbReference type="Proteomes" id="UP001204061"/>
    </source>
</evidence>
<organism evidence="2 3">
    <name type="scientific">Aeromonas veronii</name>
    <dbReference type="NCBI Taxonomy" id="654"/>
    <lineage>
        <taxon>Bacteria</taxon>
        <taxon>Pseudomonadati</taxon>
        <taxon>Pseudomonadota</taxon>
        <taxon>Gammaproteobacteria</taxon>
        <taxon>Aeromonadales</taxon>
        <taxon>Aeromonadaceae</taxon>
        <taxon>Aeromonas</taxon>
    </lineage>
</organism>
<comment type="caution">
    <text evidence="2">The sequence shown here is derived from an EMBL/GenBank/DDBJ whole genome shotgun (WGS) entry which is preliminary data.</text>
</comment>
<gene>
    <name evidence="2" type="ORF">NS965_18165</name>
</gene>
<proteinExistence type="predicted"/>
<keyword evidence="1" id="KW-0732">Signal</keyword>
<sequence length="64" mass="6982">MTRAGWGLLLALASPLCWALPPRAELLPGADPSDWLLIIEADGERQSSELEITPLLRQFAVGRV</sequence>
<feature type="non-terminal residue" evidence="2">
    <location>
        <position position="64"/>
    </location>
</feature>
<accession>A0AAW5MKN6</accession>
<dbReference type="Proteomes" id="UP001204061">
    <property type="component" value="Unassembled WGS sequence"/>
</dbReference>
<dbReference type="AlphaFoldDB" id="A0AAW5MKN6"/>
<feature type="signal peptide" evidence="1">
    <location>
        <begin position="1"/>
        <end position="19"/>
    </location>
</feature>
<evidence type="ECO:0000313" key="2">
    <source>
        <dbReference type="EMBL" id="MCR4450312.1"/>
    </source>
</evidence>
<reference evidence="2" key="1">
    <citation type="submission" date="2022-08" db="EMBL/GenBank/DDBJ databases">
        <title>A global survey of hypervirulent Aeromonas hydrophila identified this emerging pathogen in farmed fish in the lower Mekong River basin.</title>
        <authorList>
            <person name="Xu T."/>
            <person name="Rasmussen-Ivey C.R."/>
            <person name="Moen F.S."/>
            <person name="Fernandez Bravo A."/>
            <person name="Lamy B."/>
            <person name="Beaz-Hidalgo R."/>
            <person name="Khan C.D."/>
            <person name="Castro Escarpulli G."/>
            <person name="Yasin I.S.M."/>
            <person name="Figueras M.J."/>
            <person name="Azzam Sayuti M."/>
            <person name="Karim M.M."/>
            <person name="Alam K.M."/>
            <person name="Le T.T.T."/>
            <person name="Thao N.H.P."/>
            <person name="Addo S."/>
            <person name="Duodu S."/>
            <person name="Ali S."/>
            <person name="Mey S."/>
            <person name="Somony T."/>
            <person name="Liles M.R."/>
        </authorList>
    </citation>
    <scope>NUCLEOTIDE SEQUENCE</scope>
    <source>
        <strain evidence="2">0.14</strain>
    </source>
</reference>
<dbReference type="EMBL" id="JANLFC010000060">
    <property type="protein sequence ID" value="MCR4450312.1"/>
    <property type="molecule type" value="Genomic_DNA"/>
</dbReference>